<proteinExistence type="predicted"/>
<dbReference type="InterPro" id="IPR018000">
    <property type="entry name" value="Neurotransmitter_ion_chnl_CS"/>
</dbReference>
<evidence type="ECO:0000259" key="5">
    <source>
        <dbReference type="Pfam" id="PF02931"/>
    </source>
</evidence>
<accession>K1QT12</accession>
<dbReference type="HOGENOM" id="CLU_1062660_0_0_1"/>
<evidence type="ECO:0000313" key="7">
    <source>
        <dbReference type="EMBL" id="EKC36803.1"/>
    </source>
</evidence>
<dbReference type="AlphaFoldDB" id="K1QT12"/>
<keyword evidence="7" id="KW-0675">Receptor</keyword>
<comment type="subcellular location">
    <subcellularLocation>
        <location evidence="1">Membrane</location>
        <topology evidence="1">Multi-pass membrane protein</topology>
    </subcellularLocation>
</comment>
<feature type="domain" description="Neurotransmitter-gated ion-channel transmembrane" evidence="6">
    <location>
        <begin position="121"/>
        <end position="213"/>
    </location>
</feature>
<dbReference type="CDD" id="cd19051">
    <property type="entry name" value="LGIC_TM_cation"/>
    <property type="match status" value="1"/>
</dbReference>
<dbReference type="InterPro" id="IPR036734">
    <property type="entry name" value="Neur_chan_lig-bd_sf"/>
</dbReference>
<evidence type="ECO:0000256" key="4">
    <source>
        <dbReference type="ARBA" id="ARBA00023136"/>
    </source>
</evidence>
<dbReference type="InterPro" id="IPR036719">
    <property type="entry name" value="Neuro-gated_channel_TM_sf"/>
</dbReference>
<name>K1QT12_MAGGI</name>
<keyword evidence="2" id="KW-0812">Transmembrane</keyword>
<dbReference type="InterPro" id="IPR006201">
    <property type="entry name" value="Neur_channel"/>
</dbReference>
<dbReference type="Pfam" id="PF02931">
    <property type="entry name" value="Neur_chan_LBD"/>
    <property type="match status" value="1"/>
</dbReference>
<organism evidence="7">
    <name type="scientific">Magallana gigas</name>
    <name type="common">Pacific oyster</name>
    <name type="synonym">Crassostrea gigas</name>
    <dbReference type="NCBI Taxonomy" id="29159"/>
    <lineage>
        <taxon>Eukaryota</taxon>
        <taxon>Metazoa</taxon>
        <taxon>Spiralia</taxon>
        <taxon>Lophotrochozoa</taxon>
        <taxon>Mollusca</taxon>
        <taxon>Bivalvia</taxon>
        <taxon>Autobranchia</taxon>
        <taxon>Pteriomorphia</taxon>
        <taxon>Ostreida</taxon>
        <taxon>Ostreoidea</taxon>
        <taxon>Ostreidae</taxon>
        <taxon>Magallana</taxon>
    </lineage>
</organism>
<dbReference type="InterPro" id="IPR038050">
    <property type="entry name" value="Neuro_actylchol_rec"/>
</dbReference>
<dbReference type="GO" id="GO:0004888">
    <property type="term" value="F:transmembrane signaling receptor activity"/>
    <property type="evidence" value="ECO:0007669"/>
    <property type="project" value="InterPro"/>
</dbReference>
<evidence type="ECO:0000256" key="2">
    <source>
        <dbReference type="ARBA" id="ARBA00022692"/>
    </source>
</evidence>
<reference evidence="7" key="1">
    <citation type="journal article" date="2012" name="Nature">
        <title>The oyster genome reveals stress adaptation and complexity of shell formation.</title>
        <authorList>
            <person name="Zhang G."/>
            <person name="Fang X."/>
            <person name="Guo X."/>
            <person name="Li L."/>
            <person name="Luo R."/>
            <person name="Xu F."/>
            <person name="Yang P."/>
            <person name="Zhang L."/>
            <person name="Wang X."/>
            <person name="Qi H."/>
            <person name="Xiong Z."/>
            <person name="Que H."/>
            <person name="Xie Y."/>
            <person name="Holland P.W."/>
            <person name="Paps J."/>
            <person name="Zhu Y."/>
            <person name="Wu F."/>
            <person name="Chen Y."/>
            <person name="Wang J."/>
            <person name="Peng C."/>
            <person name="Meng J."/>
            <person name="Yang L."/>
            <person name="Liu J."/>
            <person name="Wen B."/>
            <person name="Zhang N."/>
            <person name="Huang Z."/>
            <person name="Zhu Q."/>
            <person name="Feng Y."/>
            <person name="Mount A."/>
            <person name="Hedgecock D."/>
            <person name="Xu Z."/>
            <person name="Liu Y."/>
            <person name="Domazet-Loso T."/>
            <person name="Du Y."/>
            <person name="Sun X."/>
            <person name="Zhang S."/>
            <person name="Liu B."/>
            <person name="Cheng P."/>
            <person name="Jiang X."/>
            <person name="Li J."/>
            <person name="Fan D."/>
            <person name="Wang W."/>
            <person name="Fu W."/>
            <person name="Wang T."/>
            <person name="Wang B."/>
            <person name="Zhang J."/>
            <person name="Peng Z."/>
            <person name="Li Y."/>
            <person name="Li N."/>
            <person name="Wang J."/>
            <person name="Chen M."/>
            <person name="He Y."/>
            <person name="Tan F."/>
            <person name="Song X."/>
            <person name="Zheng Q."/>
            <person name="Huang R."/>
            <person name="Yang H."/>
            <person name="Du X."/>
            <person name="Chen L."/>
            <person name="Yang M."/>
            <person name="Gaffney P.M."/>
            <person name="Wang S."/>
            <person name="Luo L."/>
            <person name="She Z."/>
            <person name="Ming Y."/>
            <person name="Huang W."/>
            <person name="Zhang S."/>
            <person name="Huang B."/>
            <person name="Zhang Y."/>
            <person name="Qu T."/>
            <person name="Ni P."/>
            <person name="Miao G."/>
            <person name="Wang J."/>
            <person name="Wang Q."/>
            <person name="Steinberg C.E."/>
            <person name="Wang H."/>
            <person name="Li N."/>
            <person name="Qian L."/>
            <person name="Zhang G."/>
            <person name="Li Y."/>
            <person name="Yang H."/>
            <person name="Liu X."/>
            <person name="Wang J."/>
            <person name="Yin Y."/>
            <person name="Wang J."/>
        </authorList>
    </citation>
    <scope>NUCLEOTIDE SEQUENCE [LARGE SCALE GENOMIC DNA]</scope>
    <source>
        <strain evidence="7">05x7-T-G4-1.051#20</strain>
    </source>
</reference>
<evidence type="ECO:0000256" key="1">
    <source>
        <dbReference type="ARBA" id="ARBA00004141"/>
    </source>
</evidence>
<dbReference type="InterPro" id="IPR006202">
    <property type="entry name" value="Neur_chan_lig-bd"/>
</dbReference>
<evidence type="ECO:0000256" key="3">
    <source>
        <dbReference type="ARBA" id="ARBA00022989"/>
    </source>
</evidence>
<keyword evidence="4" id="KW-0472">Membrane</keyword>
<dbReference type="GO" id="GO:0005230">
    <property type="term" value="F:extracellular ligand-gated monoatomic ion channel activity"/>
    <property type="evidence" value="ECO:0007669"/>
    <property type="project" value="InterPro"/>
</dbReference>
<dbReference type="InterPro" id="IPR006029">
    <property type="entry name" value="Neurotrans-gated_channel_TM"/>
</dbReference>
<dbReference type="Gene3D" id="1.20.58.390">
    <property type="entry name" value="Neurotransmitter-gated ion-channel transmembrane domain"/>
    <property type="match status" value="1"/>
</dbReference>
<dbReference type="InParanoid" id="K1QT12"/>
<dbReference type="SUPFAM" id="SSF90112">
    <property type="entry name" value="Neurotransmitter-gated ion-channel transmembrane pore"/>
    <property type="match status" value="1"/>
</dbReference>
<dbReference type="SUPFAM" id="SSF63712">
    <property type="entry name" value="Nicotinic receptor ligand binding domain-like"/>
    <property type="match status" value="1"/>
</dbReference>
<dbReference type="PROSITE" id="PS00236">
    <property type="entry name" value="NEUROTR_ION_CHANNEL"/>
    <property type="match status" value="1"/>
</dbReference>
<dbReference type="Gene3D" id="2.70.170.10">
    <property type="entry name" value="Neurotransmitter-gated ion-channel ligand-binding domain"/>
    <property type="match status" value="1"/>
</dbReference>
<dbReference type="GO" id="GO:0016020">
    <property type="term" value="C:membrane"/>
    <property type="evidence" value="ECO:0007669"/>
    <property type="project" value="UniProtKB-SubCell"/>
</dbReference>
<dbReference type="Pfam" id="PF02932">
    <property type="entry name" value="Neur_chan_memb"/>
    <property type="match status" value="1"/>
</dbReference>
<evidence type="ECO:0000259" key="6">
    <source>
        <dbReference type="Pfam" id="PF02932"/>
    </source>
</evidence>
<protein>
    <submittedName>
        <fullName evidence="7">Neuronal acetylcholine receptor subunit alpha-7</fullName>
    </submittedName>
</protein>
<dbReference type="EMBL" id="JH817725">
    <property type="protein sequence ID" value="EKC36803.1"/>
    <property type="molecule type" value="Genomic_DNA"/>
</dbReference>
<gene>
    <name evidence="7" type="ORF">CGI_10017435</name>
</gene>
<feature type="domain" description="Neurotransmitter-gated ion-channel ligand-binding" evidence="5">
    <location>
        <begin position="9"/>
        <end position="110"/>
    </location>
</feature>
<dbReference type="PANTHER" id="PTHR18945">
    <property type="entry name" value="NEUROTRANSMITTER GATED ION CHANNEL"/>
    <property type="match status" value="1"/>
</dbReference>
<sequence>MSEKKCFTEEKPTTVFSNGYVMYSTARESVTQCKIDITKYPYDSQMCSFHVGNLFSDYDYINLDANLSLLFLNHYEQNEQWEVTNTALYLQTVNSERPEYNLLNFDIHIKTKPGYVILSVLLPVVLLSVLNIFCFVLPVDSGEKMGTSMAIFLTFAVFLTIINDTMPKSENIPYFTVYLASQLVFSGVTVIMEAIVLRVSVTTESSEVRSVEKTESKDRNLLMQIAKKVCTQHTASSLDKVFMTIMIIVNVCSLVTMLIKTN</sequence>
<keyword evidence="3" id="KW-1133">Transmembrane helix</keyword>